<evidence type="ECO:0000256" key="5">
    <source>
        <dbReference type="ARBA" id="ARBA00025453"/>
    </source>
</evidence>
<dbReference type="CDD" id="cd14275">
    <property type="entry name" value="UBA_EF-Ts"/>
    <property type="match status" value="1"/>
</dbReference>
<evidence type="ECO:0000259" key="9">
    <source>
        <dbReference type="Pfam" id="PF00889"/>
    </source>
</evidence>
<dbReference type="AlphaFoldDB" id="A0A7G9WJ25"/>
<evidence type="ECO:0000256" key="3">
    <source>
        <dbReference type="ARBA" id="ARBA00022768"/>
    </source>
</evidence>
<keyword evidence="3 6" id="KW-0251">Elongation factor</keyword>
<dbReference type="PROSITE" id="PS01127">
    <property type="entry name" value="EF_TS_2"/>
    <property type="match status" value="1"/>
</dbReference>
<comment type="similarity">
    <text evidence="1 6 7">Belongs to the EF-Ts family.</text>
</comment>
<dbReference type="GO" id="GO:0003746">
    <property type="term" value="F:translation elongation factor activity"/>
    <property type="evidence" value="ECO:0007669"/>
    <property type="project" value="UniProtKB-UniRule"/>
</dbReference>
<name>A0A7G9WJ25_9FIRM</name>
<dbReference type="InterPro" id="IPR018101">
    <property type="entry name" value="Transl_elong_Ts_CS"/>
</dbReference>
<dbReference type="Gene3D" id="1.10.8.10">
    <property type="entry name" value="DNA helicase RuvA subunit, C-terminal domain"/>
    <property type="match status" value="1"/>
</dbReference>
<evidence type="ECO:0000256" key="8">
    <source>
        <dbReference type="RuleBase" id="RU000643"/>
    </source>
</evidence>
<dbReference type="RefSeq" id="WP_212507755.1">
    <property type="nucleotide sequence ID" value="NZ_CP060696.1"/>
</dbReference>
<evidence type="ECO:0000256" key="2">
    <source>
        <dbReference type="ARBA" id="ARBA00016956"/>
    </source>
</evidence>
<protein>
    <recommendedName>
        <fullName evidence="2 6">Elongation factor Ts</fullName>
        <shortName evidence="6">EF-Ts</shortName>
    </recommendedName>
</protein>
<feature type="region of interest" description="Involved in Mg(2+) ion dislocation from EF-Tu" evidence="6">
    <location>
        <begin position="81"/>
        <end position="84"/>
    </location>
</feature>
<dbReference type="EMBL" id="CP060696">
    <property type="protein sequence ID" value="QNO18687.1"/>
    <property type="molecule type" value="Genomic_DNA"/>
</dbReference>
<evidence type="ECO:0000256" key="4">
    <source>
        <dbReference type="ARBA" id="ARBA00022917"/>
    </source>
</evidence>
<feature type="domain" description="Translation elongation factor EFTs/EF1B dimerisation" evidence="9">
    <location>
        <begin position="72"/>
        <end position="286"/>
    </location>
</feature>
<evidence type="ECO:0000256" key="6">
    <source>
        <dbReference type="HAMAP-Rule" id="MF_00050"/>
    </source>
</evidence>
<dbReference type="InterPro" id="IPR014039">
    <property type="entry name" value="Transl_elong_EFTs/EF1B_dimer"/>
</dbReference>
<accession>A0A7G9WJ25</accession>
<evidence type="ECO:0000313" key="10">
    <source>
        <dbReference type="EMBL" id="QNO18687.1"/>
    </source>
</evidence>
<dbReference type="KEGG" id="caml:H6X83_03315"/>
<evidence type="ECO:0000256" key="1">
    <source>
        <dbReference type="ARBA" id="ARBA00005532"/>
    </source>
</evidence>
<dbReference type="FunFam" id="1.10.286.20:FF:000001">
    <property type="entry name" value="Elongation factor Ts"/>
    <property type="match status" value="1"/>
</dbReference>
<sequence length="304" mass="32980">MAFTAKDVKELREKTGCGMMDCKKALTASDGDMEKALDFLREKGLAAATKKAGRIAAEGVAFAATSEDGKVGVAIEVNAETDFVAKNASFQEFVKICANTVMEQNPADVEALLKCKVSDSDKTVDDILKEKILTIGENIKIRRFERVEGHAASYIHAGGKICVLVTFDTTDEIAAKPEFDEMGKNIGMQIAAMNPEYLDDAHVPAEVVEREKKIASEQAAASGKPANVIEKMVVGKVKKTLKEICLVDQEYVKEGKQSVAQYIESVAKSLGGKITITGFVRFVKGEGLEKRQDNFAEEIASMVK</sequence>
<reference evidence="10 11" key="1">
    <citation type="submission" date="2020-08" db="EMBL/GenBank/DDBJ databases">
        <authorList>
            <person name="Ren C."/>
            <person name="Gu Y."/>
            <person name="Xu Y."/>
        </authorList>
    </citation>
    <scope>NUCLEOTIDE SEQUENCE [LARGE SCALE GENOMIC DNA]</scope>
    <source>
        <strain evidence="10 11">LBM18003</strain>
    </source>
</reference>
<evidence type="ECO:0000256" key="7">
    <source>
        <dbReference type="RuleBase" id="RU000642"/>
    </source>
</evidence>
<dbReference type="SUPFAM" id="SSF54713">
    <property type="entry name" value="Elongation factor Ts (EF-Ts), dimerisation domain"/>
    <property type="match status" value="2"/>
</dbReference>
<dbReference type="InterPro" id="IPR009060">
    <property type="entry name" value="UBA-like_sf"/>
</dbReference>
<dbReference type="PANTHER" id="PTHR11741">
    <property type="entry name" value="ELONGATION FACTOR TS"/>
    <property type="match status" value="1"/>
</dbReference>
<evidence type="ECO:0000313" key="11">
    <source>
        <dbReference type="Proteomes" id="UP000516046"/>
    </source>
</evidence>
<dbReference type="NCBIfam" id="TIGR00116">
    <property type="entry name" value="tsf"/>
    <property type="match status" value="1"/>
</dbReference>
<keyword evidence="6" id="KW-0963">Cytoplasm</keyword>
<keyword evidence="11" id="KW-1185">Reference proteome</keyword>
<dbReference type="PROSITE" id="PS01126">
    <property type="entry name" value="EF_TS_1"/>
    <property type="match status" value="1"/>
</dbReference>
<comment type="function">
    <text evidence="5 6 7">Associates with the EF-Tu.GDP complex and induces the exchange of GDP to GTP. It remains bound to the aminoacyl-tRNA.EF-Tu.GTP complex up to the GTP hydrolysis stage on the ribosome.</text>
</comment>
<dbReference type="FunFam" id="1.10.8.10:FF:000001">
    <property type="entry name" value="Elongation factor Ts"/>
    <property type="match status" value="1"/>
</dbReference>
<proteinExistence type="inferred from homology"/>
<organism evidence="10 11">
    <name type="scientific">Caproicibacterium amylolyticum</name>
    <dbReference type="NCBI Taxonomy" id="2766537"/>
    <lineage>
        <taxon>Bacteria</taxon>
        <taxon>Bacillati</taxon>
        <taxon>Bacillota</taxon>
        <taxon>Clostridia</taxon>
        <taxon>Eubacteriales</taxon>
        <taxon>Oscillospiraceae</taxon>
        <taxon>Caproicibacterium</taxon>
    </lineage>
</organism>
<dbReference type="Gene3D" id="3.30.479.20">
    <property type="entry name" value="Elongation factor Ts, dimerisation domain"/>
    <property type="match status" value="2"/>
</dbReference>
<dbReference type="GO" id="GO:0005737">
    <property type="term" value="C:cytoplasm"/>
    <property type="evidence" value="ECO:0007669"/>
    <property type="project" value="UniProtKB-SubCell"/>
</dbReference>
<gene>
    <name evidence="6" type="primary">tsf</name>
    <name evidence="10" type="ORF">H6X83_03315</name>
</gene>
<dbReference type="HAMAP" id="MF_00050">
    <property type="entry name" value="EF_Ts"/>
    <property type="match status" value="1"/>
</dbReference>
<dbReference type="Pfam" id="PF00889">
    <property type="entry name" value="EF_TS"/>
    <property type="match status" value="1"/>
</dbReference>
<comment type="subcellular location">
    <subcellularLocation>
        <location evidence="6 8">Cytoplasm</location>
    </subcellularLocation>
</comment>
<dbReference type="Proteomes" id="UP000516046">
    <property type="component" value="Chromosome"/>
</dbReference>
<dbReference type="SUPFAM" id="SSF46934">
    <property type="entry name" value="UBA-like"/>
    <property type="match status" value="1"/>
</dbReference>
<keyword evidence="4 6" id="KW-0648">Protein biosynthesis</keyword>
<dbReference type="PANTHER" id="PTHR11741:SF0">
    <property type="entry name" value="ELONGATION FACTOR TS, MITOCHONDRIAL"/>
    <property type="match status" value="1"/>
</dbReference>
<dbReference type="InterPro" id="IPR036402">
    <property type="entry name" value="EF-Ts_dimer_sf"/>
</dbReference>
<dbReference type="Gene3D" id="1.10.286.20">
    <property type="match status" value="1"/>
</dbReference>
<dbReference type="InterPro" id="IPR001816">
    <property type="entry name" value="Transl_elong_EFTs/EF1B"/>
</dbReference>